<keyword evidence="2" id="KW-1185">Reference proteome</keyword>
<dbReference type="STRING" id="112248.SAMN05444392_10883"/>
<evidence type="ECO:0000313" key="1">
    <source>
        <dbReference type="EMBL" id="SHF13951.1"/>
    </source>
</evidence>
<gene>
    <name evidence="1" type="ORF">SAMN05444392_10883</name>
</gene>
<protein>
    <submittedName>
        <fullName evidence="1">Uncharacterized protein</fullName>
    </submittedName>
</protein>
<dbReference type="EMBL" id="FQVL01000008">
    <property type="protein sequence ID" value="SHF13951.1"/>
    <property type="molecule type" value="Genomic_DNA"/>
</dbReference>
<name>A0A1M4Z7F0_9BACL</name>
<accession>A0A1M4Z7F0</accession>
<dbReference type="AlphaFoldDB" id="A0A1M4Z7F0"/>
<dbReference type="Proteomes" id="UP000184476">
    <property type="component" value="Unassembled WGS sequence"/>
</dbReference>
<proteinExistence type="predicted"/>
<reference evidence="1 2" key="1">
    <citation type="submission" date="2016-11" db="EMBL/GenBank/DDBJ databases">
        <authorList>
            <person name="Jaros S."/>
            <person name="Januszkiewicz K."/>
            <person name="Wedrychowicz H."/>
        </authorList>
    </citation>
    <scope>NUCLEOTIDE SEQUENCE [LARGE SCALE GENOMIC DNA]</scope>
    <source>
        <strain evidence="1 2">DSM 44666</strain>
    </source>
</reference>
<sequence length="32" mass="3679">MPSLISCIPDQLAYLEGEQDYGPPNRLILFRE</sequence>
<organism evidence="1 2">
    <name type="scientific">Seinonella peptonophila</name>
    <dbReference type="NCBI Taxonomy" id="112248"/>
    <lineage>
        <taxon>Bacteria</taxon>
        <taxon>Bacillati</taxon>
        <taxon>Bacillota</taxon>
        <taxon>Bacilli</taxon>
        <taxon>Bacillales</taxon>
        <taxon>Thermoactinomycetaceae</taxon>
        <taxon>Seinonella</taxon>
    </lineage>
</organism>
<evidence type="ECO:0000313" key="2">
    <source>
        <dbReference type="Proteomes" id="UP000184476"/>
    </source>
</evidence>